<protein>
    <submittedName>
        <fullName evidence="1">Uncharacterized protein</fullName>
    </submittedName>
</protein>
<comment type="caution">
    <text evidence="1">The sequence shown here is derived from an EMBL/GenBank/DDBJ whole genome shotgun (WGS) entry which is preliminary data.</text>
</comment>
<dbReference type="Gene3D" id="3.40.50.410">
    <property type="entry name" value="von Willebrand factor, type A domain"/>
    <property type="match status" value="1"/>
</dbReference>
<evidence type="ECO:0000313" key="1">
    <source>
        <dbReference type="EMBL" id="KAK7410514.1"/>
    </source>
</evidence>
<sequence length="149" mass="16702">MGRPCSSQHTTAIGHHCRYFNALRDVGRVEEAIQYYNGNYLDVISCYNEVLCINPLAADELINRGNTYGEIGLDISGGMNLIASIQATQLAHKHQQNKEQQQRIIVFHEKKMLELISRKLKKNSVALDIVNFGEEDEGKTEAGSTPHNC</sequence>
<dbReference type="EMBL" id="JAYMYS010000001">
    <property type="protein sequence ID" value="KAK7410514.1"/>
    <property type="molecule type" value="Genomic_DNA"/>
</dbReference>
<dbReference type="SUPFAM" id="SSF48452">
    <property type="entry name" value="TPR-like"/>
    <property type="match status" value="1"/>
</dbReference>
<dbReference type="SUPFAM" id="SSF53300">
    <property type="entry name" value="vWA-like"/>
    <property type="match status" value="1"/>
</dbReference>
<name>A0AAN9T0C3_PSOTE</name>
<dbReference type="GO" id="GO:0005634">
    <property type="term" value="C:nucleus"/>
    <property type="evidence" value="ECO:0007669"/>
    <property type="project" value="TreeGrafter"/>
</dbReference>
<dbReference type="InterPro" id="IPR036465">
    <property type="entry name" value="vWFA_dom_sf"/>
</dbReference>
<organism evidence="1 2">
    <name type="scientific">Psophocarpus tetragonolobus</name>
    <name type="common">Winged bean</name>
    <name type="synonym">Dolichos tetragonolobus</name>
    <dbReference type="NCBI Taxonomy" id="3891"/>
    <lineage>
        <taxon>Eukaryota</taxon>
        <taxon>Viridiplantae</taxon>
        <taxon>Streptophyta</taxon>
        <taxon>Embryophyta</taxon>
        <taxon>Tracheophyta</taxon>
        <taxon>Spermatophyta</taxon>
        <taxon>Magnoliopsida</taxon>
        <taxon>eudicotyledons</taxon>
        <taxon>Gunneridae</taxon>
        <taxon>Pentapetalae</taxon>
        <taxon>rosids</taxon>
        <taxon>fabids</taxon>
        <taxon>Fabales</taxon>
        <taxon>Fabaceae</taxon>
        <taxon>Papilionoideae</taxon>
        <taxon>50 kb inversion clade</taxon>
        <taxon>NPAAA clade</taxon>
        <taxon>indigoferoid/millettioid clade</taxon>
        <taxon>Phaseoleae</taxon>
        <taxon>Psophocarpus</taxon>
    </lineage>
</organism>
<dbReference type="GO" id="GO:0031593">
    <property type="term" value="F:polyubiquitin modification-dependent protein binding"/>
    <property type="evidence" value="ECO:0007669"/>
    <property type="project" value="TreeGrafter"/>
</dbReference>
<gene>
    <name evidence="1" type="ORF">VNO78_01345</name>
</gene>
<dbReference type="GO" id="GO:0043161">
    <property type="term" value="P:proteasome-mediated ubiquitin-dependent protein catabolic process"/>
    <property type="evidence" value="ECO:0007669"/>
    <property type="project" value="TreeGrafter"/>
</dbReference>
<dbReference type="GO" id="GO:0008540">
    <property type="term" value="C:proteasome regulatory particle, base subcomplex"/>
    <property type="evidence" value="ECO:0007669"/>
    <property type="project" value="TreeGrafter"/>
</dbReference>
<dbReference type="InterPro" id="IPR011990">
    <property type="entry name" value="TPR-like_helical_dom_sf"/>
</dbReference>
<dbReference type="GO" id="GO:0005829">
    <property type="term" value="C:cytosol"/>
    <property type="evidence" value="ECO:0007669"/>
    <property type="project" value="TreeGrafter"/>
</dbReference>
<reference evidence="1 2" key="1">
    <citation type="submission" date="2024-01" db="EMBL/GenBank/DDBJ databases">
        <title>The genomes of 5 underutilized Papilionoideae crops provide insights into root nodulation and disease resistanc.</title>
        <authorList>
            <person name="Jiang F."/>
        </authorList>
    </citation>
    <scope>NUCLEOTIDE SEQUENCE [LARGE SCALE GENOMIC DNA]</scope>
    <source>
        <strain evidence="1">DUOXIRENSHENG_FW03</strain>
        <tissue evidence="1">Leaves</tissue>
    </source>
</reference>
<proteinExistence type="predicted"/>
<dbReference type="InterPro" id="IPR027040">
    <property type="entry name" value="PSMD4"/>
</dbReference>
<dbReference type="AlphaFoldDB" id="A0AAN9T0C3"/>
<dbReference type="Proteomes" id="UP001386955">
    <property type="component" value="Unassembled WGS sequence"/>
</dbReference>
<dbReference type="PANTHER" id="PTHR10223">
    <property type="entry name" value="26S PROTEASOME NON-ATPASE REGULATORY SUBUNIT 4"/>
    <property type="match status" value="1"/>
</dbReference>
<dbReference type="PANTHER" id="PTHR10223:SF0">
    <property type="entry name" value="26S PROTEASOME NON-ATPASE REGULATORY SUBUNIT 4"/>
    <property type="match status" value="1"/>
</dbReference>
<evidence type="ECO:0000313" key="2">
    <source>
        <dbReference type="Proteomes" id="UP001386955"/>
    </source>
</evidence>
<keyword evidence="2" id="KW-1185">Reference proteome</keyword>
<accession>A0AAN9T0C3</accession>